<evidence type="ECO:0000259" key="3">
    <source>
        <dbReference type="SMART" id="SM00062"/>
    </source>
</evidence>
<dbReference type="Pfam" id="PF00497">
    <property type="entry name" value="SBP_bac_3"/>
    <property type="match status" value="1"/>
</dbReference>
<comment type="similarity">
    <text evidence="1">Belongs to the bacterial solute-binding protein 3 family.</text>
</comment>
<feature type="domain" description="Solute-binding protein family 3/N-terminal" evidence="3">
    <location>
        <begin position="31"/>
        <end position="253"/>
    </location>
</feature>
<sequence length="260" mass="29500">MSFNKCSLSVWCWLAFINSLIAFARPLPAETLIMAVGLAIPPYIIKEGDKGMELDIVREILEKEGYTIHLVYLPLVRVVKHIADGTVDAAMTLNQKAGLNNVFLSDSHITYQNAAISLAKHNYHIDSVDDLADKSIVAFQNATLYLGDAFAKMAVNNSRYSEKARQATQVTMLFDKRVDTVVMDINIFKYYRVVEKKYVDTSLPVTIHKIFPPSHYSVAFKSKTARDKFNRGLKALKRSGRYDEIIRQYIPFAVNNRDIQ</sequence>
<proteinExistence type="inferred from homology"/>
<dbReference type="SMART" id="SM00062">
    <property type="entry name" value="PBPb"/>
    <property type="match status" value="1"/>
</dbReference>
<dbReference type="Gene3D" id="3.40.190.10">
    <property type="entry name" value="Periplasmic binding protein-like II"/>
    <property type="match status" value="2"/>
</dbReference>
<organism evidence="4 5">
    <name type="scientific">Zooshikella harenae</name>
    <dbReference type="NCBI Taxonomy" id="2827238"/>
    <lineage>
        <taxon>Bacteria</taxon>
        <taxon>Pseudomonadati</taxon>
        <taxon>Pseudomonadota</taxon>
        <taxon>Gammaproteobacteria</taxon>
        <taxon>Oceanospirillales</taxon>
        <taxon>Zooshikellaceae</taxon>
        <taxon>Zooshikella</taxon>
    </lineage>
</organism>
<dbReference type="PANTHER" id="PTHR35936:SF19">
    <property type="entry name" value="AMINO-ACID-BINDING PROTEIN YXEM-RELATED"/>
    <property type="match status" value="1"/>
</dbReference>
<evidence type="ECO:0000256" key="1">
    <source>
        <dbReference type="ARBA" id="ARBA00010333"/>
    </source>
</evidence>
<dbReference type="Proteomes" id="UP000690515">
    <property type="component" value="Unassembled WGS sequence"/>
</dbReference>
<dbReference type="PANTHER" id="PTHR35936">
    <property type="entry name" value="MEMBRANE-BOUND LYTIC MUREIN TRANSGLYCOSYLASE F"/>
    <property type="match status" value="1"/>
</dbReference>
<dbReference type="RefSeq" id="WP_215817826.1">
    <property type="nucleotide sequence ID" value="NZ_JAGSOY010000002.1"/>
</dbReference>
<keyword evidence="5" id="KW-1185">Reference proteome</keyword>
<dbReference type="SUPFAM" id="SSF53850">
    <property type="entry name" value="Periplasmic binding protein-like II"/>
    <property type="match status" value="1"/>
</dbReference>
<accession>A0ABS5Z6H9</accession>
<evidence type="ECO:0000313" key="4">
    <source>
        <dbReference type="EMBL" id="MBU2709656.1"/>
    </source>
</evidence>
<reference evidence="4 5" key="1">
    <citation type="submission" date="2021-04" db="EMBL/GenBank/DDBJ databases">
        <authorList>
            <person name="Pira H."/>
            <person name="Risdian C."/>
            <person name="Wink J."/>
        </authorList>
    </citation>
    <scope>NUCLEOTIDE SEQUENCE [LARGE SCALE GENOMIC DNA]</scope>
    <source>
        <strain evidence="4 5">WH53</strain>
    </source>
</reference>
<keyword evidence="2" id="KW-0732">Signal</keyword>
<dbReference type="InterPro" id="IPR001638">
    <property type="entry name" value="Solute-binding_3/MltF_N"/>
</dbReference>
<dbReference type="EMBL" id="JAGSOY010000002">
    <property type="protein sequence ID" value="MBU2709656.1"/>
    <property type="molecule type" value="Genomic_DNA"/>
</dbReference>
<evidence type="ECO:0000256" key="2">
    <source>
        <dbReference type="ARBA" id="ARBA00022729"/>
    </source>
</evidence>
<gene>
    <name evidence="4" type="ORF">KCG35_01140</name>
</gene>
<evidence type="ECO:0000313" key="5">
    <source>
        <dbReference type="Proteomes" id="UP000690515"/>
    </source>
</evidence>
<protein>
    <submittedName>
        <fullName evidence="4">Transporter substrate-binding domain-containing protein</fullName>
    </submittedName>
</protein>
<name>A0ABS5Z6H9_9GAMM</name>
<comment type="caution">
    <text evidence="4">The sequence shown here is derived from an EMBL/GenBank/DDBJ whole genome shotgun (WGS) entry which is preliminary data.</text>
</comment>